<dbReference type="AlphaFoldDB" id="A0AAD5PE82"/>
<gene>
    <name evidence="2" type="ORF">BDA99DRAFT_508588</name>
</gene>
<dbReference type="Pfam" id="PF14027">
    <property type="entry name" value="Questin_oxidase"/>
    <property type="match status" value="1"/>
</dbReference>
<dbReference type="InterPro" id="IPR025337">
    <property type="entry name" value="Questin_oxidase-like"/>
</dbReference>
<dbReference type="PANTHER" id="PTHR35870">
    <property type="entry name" value="PROTEIN, PUTATIVE (AFU_ORTHOLOGUE AFUA_5G03330)-RELATED"/>
    <property type="match status" value="1"/>
</dbReference>
<name>A0AAD5PE82_9FUNG</name>
<protein>
    <recommendedName>
        <fullName evidence="4">Oxidoreductase AflY</fullName>
    </recommendedName>
</protein>
<evidence type="ECO:0000313" key="3">
    <source>
        <dbReference type="Proteomes" id="UP001209540"/>
    </source>
</evidence>
<keyword evidence="3" id="KW-1185">Reference proteome</keyword>
<evidence type="ECO:0008006" key="4">
    <source>
        <dbReference type="Google" id="ProtNLM"/>
    </source>
</evidence>
<reference evidence="2" key="2">
    <citation type="submission" date="2023-02" db="EMBL/GenBank/DDBJ databases">
        <authorList>
            <consortium name="DOE Joint Genome Institute"/>
            <person name="Mondo S.J."/>
            <person name="Chang Y."/>
            <person name="Wang Y."/>
            <person name="Ahrendt S."/>
            <person name="Andreopoulos W."/>
            <person name="Barry K."/>
            <person name="Beard J."/>
            <person name="Benny G.L."/>
            <person name="Blankenship S."/>
            <person name="Bonito G."/>
            <person name="Cuomo C."/>
            <person name="Desiro A."/>
            <person name="Gervers K.A."/>
            <person name="Hundley H."/>
            <person name="Kuo A."/>
            <person name="LaButti K."/>
            <person name="Lang B.F."/>
            <person name="Lipzen A."/>
            <person name="O'Donnell K."/>
            <person name="Pangilinan J."/>
            <person name="Reynolds N."/>
            <person name="Sandor L."/>
            <person name="Smith M.W."/>
            <person name="Tsang A."/>
            <person name="Grigoriev I.V."/>
            <person name="Stajich J.E."/>
            <person name="Spatafora J.W."/>
        </authorList>
    </citation>
    <scope>NUCLEOTIDE SEQUENCE</scope>
    <source>
        <strain evidence="2">RSA 2281</strain>
    </source>
</reference>
<dbReference type="GO" id="GO:0016491">
    <property type="term" value="F:oxidoreductase activity"/>
    <property type="evidence" value="ECO:0007669"/>
    <property type="project" value="UniProtKB-KW"/>
</dbReference>
<accession>A0AAD5PE82</accession>
<proteinExistence type="predicted"/>
<evidence type="ECO:0000313" key="2">
    <source>
        <dbReference type="EMBL" id="KAI9264160.1"/>
    </source>
</evidence>
<reference evidence="2" key="1">
    <citation type="journal article" date="2022" name="IScience">
        <title>Evolution of zygomycete secretomes and the origins of terrestrial fungal ecologies.</title>
        <authorList>
            <person name="Chang Y."/>
            <person name="Wang Y."/>
            <person name="Mondo S."/>
            <person name="Ahrendt S."/>
            <person name="Andreopoulos W."/>
            <person name="Barry K."/>
            <person name="Beard J."/>
            <person name="Benny G.L."/>
            <person name="Blankenship S."/>
            <person name="Bonito G."/>
            <person name="Cuomo C."/>
            <person name="Desiro A."/>
            <person name="Gervers K.A."/>
            <person name="Hundley H."/>
            <person name="Kuo A."/>
            <person name="LaButti K."/>
            <person name="Lang B.F."/>
            <person name="Lipzen A."/>
            <person name="O'Donnell K."/>
            <person name="Pangilinan J."/>
            <person name="Reynolds N."/>
            <person name="Sandor L."/>
            <person name="Smith M.E."/>
            <person name="Tsang A."/>
            <person name="Grigoriev I.V."/>
            <person name="Stajich J.E."/>
            <person name="Spatafora J.W."/>
        </authorList>
    </citation>
    <scope>NUCLEOTIDE SEQUENCE</scope>
    <source>
        <strain evidence="2">RSA 2281</strain>
    </source>
</reference>
<sequence>MMNNLPAKVNNPSQNNVSHYSIRIPGTTPVDLSKHTLIDKNHREHDIFFNSSGFHNHLTHHYLAAYALGADMKRLQDIFYAHSSYMRPIPDAVGVLTRETYRNEISNRDAYTSYLNLFKDEIQQHGLVDTVRYWLFKDDMLAHTIGGAYHPLIHLGYALEFNLPNIGAEALAMAACTEPSPALVMEHVNDKTKEGLPLKEIKNGTKSVMELIQDIHKDTEFDGVVKFTDELKSVSVLNSPKSVAKLREYVAQWNFKDVESSMEELFISCILLLVGSGMRPQGIKLDFFLAHAVTSIHAIYTLLPYLTPIQAELILRGHLAESLMFYVARGRPSIQLDLISQYKSPQAVDGSKNPWLDVLSLALNAEESHCIKAVRAIATAQTAYGSPSFDDPHLLLKAAQVTVDVTGRSDQAGRAAGQVWNFAGIGFKEAWEDELNKSHI</sequence>
<dbReference type="Proteomes" id="UP001209540">
    <property type="component" value="Unassembled WGS sequence"/>
</dbReference>
<evidence type="ECO:0000256" key="1">
    <source>
        <dbReference type="ARBA" id="ARBA00023002"/>
    </source>
</evidence>
<organism evidence="2 3">
    <name type="scientific">Phascolomyces articulosus</name>
    <dbReference type="NCBI Taxonomy" id="60185"/>
    <lineage>
        <taxon>Eukaryota</taxon>
        <taxon>Fungi</taxon>
        <taxon>Fungi incertae sedis</taxon>
        <taxon>Mucoromycota</taxon>
        <taxon>Mucoromycotina</taxon>
        <taxon>Mucoromycetes</taxon>
        <taxon>Mucorales</taxon>
        <taxon>Lichtheimiaceae</taxon>
        <taxon>Phascolomyces</taxon>
    </lineage>
</organism>
<dbReference type="PANTHER" id="PTHR35870:SF1">
    <property type="entry name" value="PROTEIN, PUTATIVE (AFU_ORTHOLOGUE AFUA_5G03330)-RELATED"/>
    <property type="match status" value="1"/>
</dbReference>
<dbReference type="EMBL" id="JAIXMP010000012">
    <property type="protein sequence ID" value="KAI9264160.1"/>
    <property type="molecule type" value="Genomic_DNA"/>
</dbReference>
<comment type="caution">
    <text evidence="2">The sequence shown here is derived from an EMBL/GenBank/DDBJ whole genome shotgun (WGS) entry which is preliminary data.</text>
</comment>
<keyword evidence="1" id="KW-0560">Oxidoreductase</keyword>